<dbReference type="GO" id="GO:0004674">
    <property type="term" value="F:protein serine/threonine kinase activity"/>
    <property type="evidence" value="ECO:0007669"/>
    <property type="project" value="UniProtKB-KW"/>
</dbReference>
<sequence length="1247" mass="136519">MDGASESTRTAVVAGSDTAGDGIVIGDRDNKEEELMTSDNPTEEQPPDDNNNNNVGFEEEEPETQESFTQHEMTQTGNELTQMGLFDDDDDGNDCNDDDDDDDANSRQPMIDPLTLPWGRLMPVGSNGVALPDNTVAVSTAASVAAATSSLRPSTREAIEMLPRPPETRTITRSRSPSMDNGRLSSSLSNNNHDNSNCQSEEELTFLGLNNLLPSDRFNEYVLGRSAKADITAQKLDIPATTNTNQTEQQKQQEEKKRKSHDYIHAMISNRHCRMYCLLNLPNKPNNSIIQNNNANNTNGNNTQHPPEMEVFVEDTSGNGTLINGTTLLRKNERRKLHTGDVICLLNPKLLYKKIRNGNERKRYMQQYSFVFVNLYEQERHWNYNYSSSQSLCGVGGGGGGGVGSPLSFVSSSGRKGQNNSNSNSNGKSAAVNPRATRCHSTSVGSRDDLTRRKVNGQSSSNAAAGAAAAATTAKGGTAAITRKPSLGSFLNNQSSSSRRRRVEDEYDLRDLLGTGTCGEVRRAIHRRTGDERAVKIISITERGMAGANFFSKEKLSAIQAEAEILRSLDHPYVVKLFDVFVAPGKAIYLVMELIRGGDLFDRIVERERYTEVHARRLFRRILSAVHYLHEQRGVVHRDLKPENILVVDRRSDVDIKLTDFGLAKNLEDGLKTFCGTPQYFAPEVLRRRNTVMGNGRYGKEIDCWSIGVILFILLSGSPPFDVSAGFDAVASAKVIFYEDQWKDISSEARNLVRRLLEKDAKKRMSVKDACEHPWILVDDGDTHCHPLQDPVVTANTSVAVKPTEPKPPLESNEKKEAISDTQAMPAPPPQLKESPKVAAKESPKPASKKRTRETFTFLSKSAPQLSKIEHNKNSNSKKARNSSLLPLCDEGSATKKIFQQAVDVPEQQLPSSPISAKLLFAKPSNEGSVRKISKQNVESIKTAGNTLPKPSLSAGSRLLPKKKIQQQLGVNFKKADASKPKALKETLKPAAQSSSDKENGTSEKEKLSSSTVTPPGVEHTLVFRLNKKRKTGKHIAADDQDDTAGNAITAPAPKAELSEDELMSDFSDDEGGVKLSKSPAKKRKIDEFLYKRPSESIQSTTSIQSLDSKGTKSSTNRVSMSPNLEKQAPEPLKCKTNDEVKQGASSAKGDKTAVQPSKSKKKKQTFLFGKPPPDGLESLIDVESSPVVDDVDTGAAGVEVDPPAEEGGKESVELERQSSSGSLTGQATSSTKGKQKSIKNWFQPKK</sequence>
<dbReference type="PROSITE" id="PS50011">
    <property type="entry name" value="PROTEIN_KINASE_DOM"/>
    <property type="match status" value="1"/>
</dbReference>
<dbReference type="EC" id="2.7.11.1" evidence="9"/>
<feature type="region of interest" description="Disordered" evidence="6">
    <location>
        <begin position="238"/>
        <end position="260"/>
    </location>
</feature>
<feature type="compositionally biased region" description="Low complexity" evidence="6">
    <location>
        <begin position="241"/>
        <end position="250"/>
    </location>
</feature>
<feature type="compositionally biased region" description="Polar residues" evidence="6">
    <location>
        <begin position="855"/>
        <end position="865"/>
    </location>
</feature>
<evidence type="ECO:0000256" key="2">
    <source>
        <dbReference type="ARBA" id="ARBA00022679"/>
    </source>
</evidence>
<evidence type="ECO:0000259" key="8">
    <source>
        <dbReference type="PROSITE" id="PS50011"/>
    </source>
</evidence>
<feature type="compositionally biased region" description="Acidic residues" evidence="6">
    <location>
        <begin position="1059"/>
        <end position="1071"/>
    </location>
</feature>
<evidence type="ECO:0000313" key="10">
    <source>
        <dbReference type="Proteomes" id="UP001224775"/>
    </source>
</evidence>
<dbReference type="SMART" id="SM00220">
    <property type="entry name" value="S_TKc"/>
    <property type="match status" value="1"/>
</dbReference>
<evidence type="ECO:0000256" key="5">
    <source>
        <dbReference type="ARBA" id="ARBA00022840"/>
    </source>
</evidence>
<feature type="compositionally biased region" description="Polar residues" evidence="6">
    <location>
        <begin position="169"/>
        <end position="179"/>
    </location>
</feature>
<accession>A0AAD9D7E8</accession>
<feature type="region of interest" description="Disordered" evidence="6">
    <location>
        <begin position="796"/>
        <end position="885"/>
    </location>
</feature>
<feature type="region of interest" description="Disordered" evidence="6">
    <location>
        <begin position="1"/>
        <end position="114"/>
    </location>
</feature>
<keyword evidence="1" id="KW-0723">Serine/threonine-protein kinase</keyword>
<keyword evidence="2 9" id="KW-0808">Transferase</keyword>
<feature type="compositionally biased region" description="Low complexity" evidence="6">
    <location>
        <begin position="185"/>
        <end position="197"/>
    </location>
</feature>
<gene>
    <name evidence="9" type="ORF">QTG54_013807</name>
</gene>
<evidence type="ECO:0000313" key="9">
    <source>
        <dbReference type="EMBL" id="KAK1735644.1"/>
    </source>
</evidence>
<feature type="compositionally biased region" description="Basic and acidic residues" evidence="6">
    <location>
        <begin position="1133"/>
        <end position="1142"/>
    </location>
</feature>
<feature type="compositionally biased region" description="Basic and acidic residues" evidence="6">
    <location>
        <begin position="996"/>
        <end position="1008"/>
    </location>
</feature>
<feature type="compositionally biased region" description="Basic and acidic residues" evidence="6">
    <location>
        <begin position="251"/>
        <end position="260"/>
    </location>
</feature>
<name>A0AAD9D7E8_9STRA</name>
<dbReference type="PANTHER" id="PTHR24349">
    <property type="entry name" value="SERINE/THREONINE-PROTEIN KINASE"/>
    <property type="match status" value="1"/>
</dbReference>
<proteinExistence type="predicted"/>
<dbReference type="InterPro" id="IPR050205">
    <property type="entry name" value="CDPK_Ser/Thr_kinases"/>
</dbReference>
<dbReference type="FunFam" id="1.10.510.10:FF:000571">
    <property type="entry name" value="Maternal embryonic leucine zipper kinase"/>
    <property type="match status" value="1"/>
</dbReference>
<dbReference type="PROSITE" id="PS00108">
    <property type="entry name" value="PROTEIN_KINASE_ST"/>
    <property type="match status" value="1"/>
</dbReference>
<dbReference type="InterPro" id="IPR011009">
    <property type="entry name" value="Kinase-like_dom_sf"/>
</dbReference>
<dbReference type="PROSITE" id="PS50006">
    <property type="entry name" value="FHA_DOMAIN"/>
    <property type="match status" value="1"/>
</dbReference>
<feature type="compositionally biased region" description="Low complexity" evidence="6">
    <location>
        <begin position="1182"/>
        <end position="1202"/>
    </location>
</feature>
<dbReference type="Gene3D" id="1.10.510.10">
    <property type="entry name" value="Transferase(Phosphotransferase) domain 1"/>
    <property type="match status" value="1"/>
</dbReference>
<feature type="domain" description="FHA" evidence="7">
    <location>
        <begin position="221"/>
        <end position="328"/>
    </location>
</feature>
<evidence type="ECO:0000256" key="4">
    <source>
        <dbReference type="ARBA" id="ARBA00022777"/>
    </source>
</evidence>
<evidence type="ECO:0000256" key="6">
    <source>
        <dbReference type="SAM" id="MobiDB-lite"/>
    </source>
</evidence>
<keyword evidence="5" id="KW-0067">ATP-binding</keyword>
<feature type="compositionally biased region" description="Polar residues" evidence="6">
    <location>
        <begin position="1"/>
        <end position="10"/>
    </location>
</feature>
<comment type="caution">
    <text evidence="9">The sequence shown here is derived from an EMBL/GenBank/DDBJ whole genome shotgun (WGS) entry which is preliminary data.</text>
</comment>
<feature type="region of interest" description="Disordered" evidence="6">
    <location>
        <begin position="941"/>
        <end position="1247"/>
    </location>
</feature>
<evidence type="ECO:0000256" key="1">
    <source>
        <dbReference type="ARBA" id="ARBA00022527"/>
    </source>
</evidence>
<dbReference type="GO" id="GO:0005524">
    <property type="term" value="F:ATP binding"/>
    <property type="evidence" value="ECO:0007669"/>
    <property type="project" value="UniProtKB-KW"/>
</dbReference>
<evidence type="ECO:0000256" key="3">
    <source>
        <dbReference type="ARBA" id="ARBA00022741"/>
    </source>
</evidence>
<protein>
    <submittedName>
        <fullName evidence="9">FHA domain-containing CAMK family serine/threonine-protein kinase</fullName>
        <ecNumber evidence="9">2.7.11.1</ecNumber>
    </submittedName>
</protein>
<feature type="compositionally biased region" description="Acidic residues" evidence="6">
    <location>
        <begin position="86"/>
        <end position="103"/>
    </location>
</feature>
<feature type="compositionally biased region" description="Basic and acidic residues" evidence="6">
    <location>
        <begin position="1085"/>
        <end position="1095"/>
    </location>
</feature>
<feature type="compositionally biased region" description="Low complexity" evidence="6">
    <location>
        <begin position="1097"/>
        <end position="1106"/>
    </location>
</feature>
<feature type="compositionally biased region" description="Basic and acidic residues" evidence="6">
    <location>
        <begin position="974"/>
        <end position="988"/>
    </location>
</feature>
<feature type="compositionally biased region" description="Polar residues" evidence="6">
    <location>
        <begin position="1107"/>
        <end position="1125"/>
    </location>
</feature>
<feature type="compositionally biased region" description="Basic and acidic residues" evidence="6">
    <location>
        <begin position="1207"/>
        <end position="1217"/>
    </location>
</feature>
<feature type="region of interest" description="Disordered" evidence="6">
    <location>
        <begin position="406"/>
        <end position="463"/>
    </location>
</feature>
<dbReference type="InterPro" id="IPR008271">
    <property type="entry name" value="Ser/Thr_kinase_AS"/>
</dbReference>
<dbReference type="InterPro" id="IPR000719">
    <property type="entry name" value="Prot_kinase_dom"/>
</dbReference>
<dbReference type="Proteomes" id="UP001224775">
    <property type="component" value="Unassembled WGS sequence"/>
</dbReference>
<reference evidence="9" key="1">
    <citation type="submission" date="2023-06" db="EMBL/GenBank/DDBJ databases">
        <title>Survivors Of The Sea: Transcriptome response of Skeletonema marinoi to long-term dormancy.</title>
        <authorList>
            <person name="Pinder M.I.M."/>
            <person name="Kourtchenko O."/>
            <person name="Robertson E.K."/>
            <person name="Larsson T."/>
            <person name="Maumus F."/>
            <person name="Osuna-Cruz C.M."/>
            <person name="Vancaester E."/>
            <person name="Stenow R."/>
            <person name="Vandepoele K."/>
            <person name="Ploug H."/>
            <person name="Bruchert V."/>
            <person name="Godhe A."/>
            <person name="Topel M."/>
        </authorList>
    </citation>
    <scope>NUCLEOTIDE SEQUENCE</scope>
    <source>
        <strain evidence="9">R05AC</strain>
    </source>
</reference>
<feature type="region of interest" description="Disordered" evidence="6">
    <location>
        <begin position="164"/>
        <end position="199"/>
    </location>
</feature>
<evidence type="ECO:0000259" key="7">
    <source>
        <dbReference type="PROSITE" id="PS50006"/>
    </source>
</evidence>
<dbReference type="Gene3D" id="2.60.200.20">
    <property type="match status" value="1"/>
</dbReference>
<dbReference type="EMBL" id="JATAAI010000033">
    <property type="protein sequence ID" value="KAK1735644.1"/>
    <property type="molecule type" value="Genomic_DNA"/>
</dbReference>
<dbReference type="InterPro" id="IPR000253">
    <property type="entry name" value="FHA_dom"/>
</dbReference>
<dbReference type="Pfam" id="PF00069">
    <property type="entry name" value="Pkinase"/>
    <property type="match status" value="1"/>
</dbReference>
<feature type="domain" description="Protein kinase" evidence="8">
    <location>
        <begin position="507"/>
        <end position="776"/>
    </location>
</feature>
<dbReference type="CDD" id="cd05117">
    <property type="entry name" value="STKc_CAMK"/>
    <property type="match status" value="1"/>
</dbReference>
<dbReference type="SUPFAM" id="SSF56112">
    <property type="entry name" value="Protein kinase-like (PK-like)"/>
    <property type="match status" value="1"/>
</dbReference>
<keyword evidence="4 9" id="KW-0418">Kinase</keyword>
<feature type="compositionally biased region" description="Polar residues" evidence="6">
    <location>
        <begin position="1218"/>
        <end position="1233"/>
    </location>
</feature>
<feature type="compositionally biased region" description="Low complexity" evidence="6">
    <location>
        <begin position="406"/>
        <end position="429"/>
    </location>
</feature>
<keyword evidence="10" id="KW-1185">Reference proteome</keyword>
<feature type="compositionally biased region" description="Basic and acidic residues" evidence="6">
    <location>
        <begin position="834"/>
        <end position="844"/>
    </location>
</feature>
<organism evidence="9 10">
    <name type="scientific">Skeletonema marinoi</name>
    <dbReference type="NCBI Taxonomy" id="267567"/>
    <lineage>
        <taxon>Eukaryota</taxon>
        <taxon>Sar</taxon>
        <taxon>Stramenopiles</taxon>
        <taxon>Ochrophyta</taxon>
        <taxon>Bacillariophyta</taxon>
        <taxon>Coscinodiscophyceae</taxon>
        <taxon>Thalassiosirophycidae</taxon>
        <taxon>Thalassiosirales</taxon>
        <taxon>Skeletonemataceae</taxon>
        <taxon>Skeletonema</taxon>
        <taxon>Skeletonema marinoi-dohrnii complex</taxon>
    </lineage>
</organism>
<feature type="compositionally biased region" description="Polar residues" evidence="6">
    <location>
        <begin position="67"/>
        <end position="81"/>
    </location>
</feature>
<keyword evidence="3" id="KW-0547">Nucleotide-binding</keyword>
<dbReference type="InterPro" id="IPR008984">
    <property type="entry name" value="SMAD_FHA_dom_sf"/>
</dbReference>
<dbReference type="SUPFAM" id="SSF49879">
    <property type="entry name" value="SMAD/FHA domain"/>
    <property type="match status" value="1"/>
</dbReference>
<dbReference type="AlphaFoldDB" id="A0AAD9D7E8"/>